<name>A0AA86TIP7_9EUKA</name>
<dbReference type="EMBL" id="CAXDID020000245">
    <property type="protein sequence ID" value="CAL6063240.1"/>
    <property type="molecule type" value="Genomic_DNA"/>
</dbReference>
<dbReference type="Proteomes" id="UP001642409">
    <property type="component" value="Unassembled WGS sequence"/>
</dbReference>
<dbReference type="EMBL" id="CAXDID020000074">
    <property type="protein sequence ID" value="CAL6015746.1"/>
    <property type="molecule type" value="Genomic_DNA"/>
</dbReference>
<sequence>MQPELKIEFFSHAIKQYVGDFFKTSFQQLVQYYDFLRSLSNKQRYGMWKNIGQYIHLDQKQCREFFHNTWSAQFFEPVTTYRPELKQLIDQFEDPKLVLAEFTRRHLNVIFNKHELQVVIQTLCKRKQTEKDKK</sequence>
<organism evidence="1">
    <name type="scientific">Hexamita inflata</name>
    <dbReference type="NCBI Taxonomy" id="28002"/>
    <lineage>
        <taxon>Eukaryota</taxon>
        <taxon>Metamonada</taxon>
        <taxon>Diplomonadida</taxon>
        <taxon>Hexamitidae</taxon>
        <taxon>Hexamitinae</taxon>
        <taxon>Hexamita</taxon>
    </lineage>
</organism>
<proteinExistence type="predicted"/>
<evidence type="ECO:0000313" key="3">
    <source>
        <dbReference type="EMBL" id="CAL6015746.1"/>
    </source>
</evidence>
<accession>A0AA86TIP7</accession>
<dbReference type="EMBL" id="CATOUU010000444">
    <property type="protein sequence ID" value="CAI9930045.1"/>
    <property type="molecule type" value="Genomic_DNA"/>
</dbReference>
<evidence type="ECO:0000313" key="2">
    <source>
        <dbReference type="EMBL" id="CAI9930045.1"/>
    </source>
</evidence>
<comment type="caution">
    <text evidence="1">The sequence shown here is derived from an EMBL/GenBank/DDBJ whole genome shotgun (WGS) entry which is preliminary data.</text>
</comment>
<dbReference type="AlphaFoldDB" id="A0AA86TIP7"/>
<dbReference type="EMBL" id="CATOUU010000166">
    <property type="protein sequence ID" value="CAI9918700.1"/>
    <property type="molecule type" value="Genomic_DNA"/>
</dbReference>
<evidence type="ECO:0000313" key="5">
    <source>
        <dbReference type="Proteomes" id="UP001642409"/>
    </source>
</evidence>
<reference evidence="3 5" key="2">
    <citation type="submission" date="2024-07" db="EMBL/GenBank/DDBJ databases">
        <authorList>
            <person name="Akdeniz Z."/>
        </authorList>
    </citation>
    <scope>NUCLEOTIDE SEQUENCE [LARGE SCALE GENOMIC DNA]</scope>
</reference>
<evidence type="ECO:0000313" key="1">
    <source>
        <dbReference type="EMBL" id="CAI9918700.1"/>
    </source>
</evidence>
<evidence type="ECO:0000313" key="4">
    <source>
        <dbReference type="EMBL" id="CAL6063240.1"/>
    </source>
</evidence>
<protein>
    <submittedName>
        <fullName evidence="1">Uncharacterized protein</fullName>
    </submittedName>
</protein>
<reference evidence="1" key="1">
    <citation type="submission" date="2023-06" db="EMBL/GenBank/DDBJ databases">
        <authorList>
            <person name="Kurt Z."/>
        </authorList>
    </citation>
    <scope>NUCLEOTIDE SEQUENCE</scope>
</reference>
<gene>
    <name evidence="2" type="ORF">HINF_LOCUS17690</name>
    <name evidence="3" type="ORF">HINF_LOCUS25134</name>
    <name evidence="4" type="ORF">HINF_LOCUS50777</name>
    <name evidence="1" type="ORF">HINF_LOCUS6345</name>
</gene>
<keyword evidence="5" id="KW-1185">Reference proteome</keyword>